<dbReference type="PANTHER" id="PTHR43641:SF2">
    <property type="entry name" value="DEHYDRATASE YBIW-RELATED"/>
    <property type="match status" value="1"/>
</dbReference>
<comment type="caution">
    <text evidence="6">The sequence shown here is derived from an EMBL/GenBank/DDBJ whole genome shotgun (WGS) entry which is preliminary data.</text>
</comment>
<feature type="domain" description="PFL" evidence="5">
    <location>
        <begin position="4"/>
        <end position="657"/>
    </location>
</feature>
<dbReference type="InterPro" id="IPR004184">
    <property type="entry name" value="PFL_dom"/>
</dbReference>
<dbReference type="RefSeq" id="WP_118336501.1">
    <property type="nucleotide sequence ID" value="NZ_AP025567.1"/>
</dbReference>
<evidence type="ECO:0000256" key="2">
    <source>
        <dbReference type="ARBA" id="ARBA00023239"/>
    </source>
</evidence>
<keyword evidence="7" id="KW-1185">Reference proteome</keyword>
<accession>A0A415DW50</accession>
<dbReference type="Pfam" id="PF01228">
    <property type="entry name" value="Gly_radical"/>
    <property type="match status" value="1"/>
</dbReference>
<evidence type="ECO:0000256" key="3">
    <source>
        <dbReference type="PROSITE-ProRule" id="PRU00493"/>
    </source>
</evidence>
<dbReference type="GO" id="GO:0016829">
    <property type="term" value="F:lyase activity"/>
    <property type="evidence" value="ECO:0007669"/>
    <property type="project" value="UniProtKB-KW"/>
</dbReference>
<gene>
    <name evidence="6" type="ORF">DW099_17240</name>
</gene>
<reference evidence="6 7" key="1">
    <citation type="submission" date="2018-08" db="EMBL/GenBank/DDBJ databases">
        <title>A genome reference for cultivated species of the human gut microbiota.</title>
        <authorList>
            <person name="Zou Y."/>
            <person name="Xue W."/>
            <person name="Luo G."/>
        </authorList>
    </citation>
    <scope>NUCLEOTIDE SEQUENCE [LARGE SCALE GENOMIC DNA]</scope>
    <source>
        <strain evidence="6 7">AM07-24</strain>
    </source>
</reference>
<dbReference type="InterPro" id="IPR051215">
    <property type="entry name" value="GRE"/>
</dbReference>
<dbReference type="PANTHER" id="PTHR43641">
    <property type="entry name" value="FORMATE ACETYLTRANSFERASE 3-RELATED"/>
    <property type="match status" value="1"/>
</dbReference>
<dbReference type="GO" id="GO:0005829">
    <property type="term" value="C:cytosol"/>
    <property type="evidence" value="ECO:0007669"/>
    <property type="project" value="TreeGrafter"/>
</dbReference>
<dbReference type="STRING" id="1776384.GCA_900086585_01286"/>
<name>A0A415DW50_9FIRM</name>
<evidence type="ECO:0000259" key="4">
    <source>
        <dbReference type="PROSITE" id="PS51149"/>
    </source>
</evidence>
<protein>
    <recommendedName>
        <fullName evidence="8">Formate C-acetyltransferase/glycerol dehydratase family glycyl radical enzyme</fullName>
    </recommendedName>
</protein>
<evidence type="ECO:0008006" key="8">
    <source>
        <dbReference type="Google" id="ProtNLM"/>
    </source>
</evidence>
<dbReference type="Pfam" id="PF02901">
    <property type="entry name" value="PFL-like"/>
    <property type="match status" value="1"/>
</dbReference>
<dbReference type="PROSITE" id="PS51554">
    <property type="entry name" value="PFL"/>
    <property type="match status" value="1"/>
</dbReference>
<evidence type="ECO:0000256" key="1">
    <source>
        <dbReference type="ARBA" id="ARBA00022818"/>
    </source>
</evidence>
<proteinExistence type="predicted"/>
<dbReference type="EMBL" id="QRMS01000006">
    <property type="protein sequence ID" value="RHJ84716.1"/>
    <property type="molecule type" value="Genomic_DNA"/>
</dbReference>
<dbReference type="Proteomes" id="UP000284841">
    <property type="component" value="Unassembled WGS sequence"/>
</dbReference>
<organism evidence="6 7">
    <name type="scientific">Emergencia timonensis</name>
    <dbReference type="NCBI Taxonomy" id="1776384"/>
    <lineage>
        <taxon>Bacteria</taxon>
        <taxon>Bacillati</taxon>
        <taxon>Bacillota</taxon>
        <taxon>Clostridia</taxon>
        <taxon>Peptostreptococcales</taxon>
        <taxon>Anaerovoracaceae</taxon>
        <taxon>Emergencia</taxon>
    </lineage>
</organism>
<keyword evidence="2" id="KW-0456">Lyase</keyword>
<dbReference type="Gene3D" id="3.20.70.20">
    <property type="match status" value="1"/>
</dbReference>
<evidence type="ECO:0000313" key="7">
    <source>
        <dbReference type="Proteomes" id="UP000284841"/>
    </source>
</evidence>
<dbReference type="OrthoDB" id="9803969at2"/>
<feature type="domain" description="Glycine radical" evidence="4">
    <location>
        <begin position="664"/>
        <end position="785"/>
    </location>
</feature>
<evidence type="ECO:0000259" key="5">
    <source>
        <dbReference type="PROSITE" id="PS51554"/>
    </source>
</evidence>
<dbReference type="PROSITE" id="PS51149">
    <property type="entry name" value="GLY_RADICAL_2"/>
    <property type="match status" value="1"/>
</dbReference>
<sequence length="785" mass="89562">MLSQRIEKLSKRVRDTQPTIDLDRARLITEFYAQPSMDNYILRRAKAFKHYLENMEIFIDDDEQLAGHQGSRVQSVILHPDTTKWLYDDFDTLDKRPSDNLAFRSEKDKEDLWEIVKKWRGNTFGDFASSLIDDDTKKMIEAGVLTHGISNQSTMNHSPDYDNFIKRGYRYYIDECREKLAAHKINDVYDMEQEIAWQSMIIVMESIINLAHRYADLAEQKAIECKDARRKEELLTMAENCRTVPENPPQTFLQATQLVWFHHLAITLEVSGGDHNLGRYDQYMLPFFEKEAAEGKTEEFFADIIHEFKLKIMEMWNIRCYAESVADPGCPLWMHIILGGVKENGKDACNELTRVFLRCLLDLQTDEPCISFRYHRNIDEETFRLAIKAARDTGGHPAFYNDDTAINYLLQLGFTLKEARNWGICGCIEPHVLGKSDFQSNPGYFNPIKIFDIMLHDGYDHVTDTLMGMKTGDPRNFKDIEDVKEAFKKQLQFFLSKFVDMYARTLAGHAYTLPTITGSTLAVGCMEKGKLLQQKGSDHHYTAIAITGMANVIDSLEAIDECVFKKKYISMDELIDMLDHNFEGHEEKRQMLLNKAPKFGNDIEEVDQYSYWLVDVLDTEAKKYRDAMGGVFTLVIATQAYNVELGKLIGATPDGRLATTPLADNASPMAGMDTNGPTAVVNSLACCDPLVPASGMLLNQRFDPTVCAGEKGLDIIETVFKAHFLKGGFHIQINVLDDKVLRAAQEEPDKYRNILVRVAGYSAYFVDLSEEIQNNIIDRTIQTGC</sequence>
<evidence type="ECO:0000313" key="6">
    <source>
        <dbReference type="EMBL" id="RHJ84716.1"/>
    </source>
</evidence>
<dbReference type="AlphaFoldDB" id="A0A415DW50"/>
<dbReference type="SUPFAM" id="SSF51998">
    <property type="entry name" value="PFL-like glycyl radical enzymes"/>
    <property type="match status" value="1"/>
</dbReference>
<keyword evidence="1 3" id="KW-0556">Organic radical</keyword>
<dbReference type="InterPro" id="IPR001150">
    <property type="entry name" value="Gly_radical"/>
</dbReference>
<feature type="modified residue" description="Glycine radical" evidence="3">
    <location>
        <position position="760"/>
    </location>
</feature>